<keyword evidence="12" id="KW-1185">Reference proteome</keyword>
<dbReference type="EC" id="3.1.21.-" evidence="8"/>
<name>A0A8S1NID3_9CILI</name>
<feature type="site" description="Interaction with DNA substrate" evidence="7">
    <location>
        <position position="337"/>
    </location>
</feature>
<dbReference type="GO" id="GO:0005634">
    <property type="term" value="C:nucleus"/>
    <property type="evidence" value="ECO:0007669"/>
    <property type="project" value="TreeGrafter"/>
</dbReference>
<sequence length="349" mass="39907">MDQKKGRQGKKKVSPEKNQQVEEEIVVQSKGKQQQKETKKAKDNDQKKGAKKIEKQQNIKGEEQKVKQVNQGEQKFDLGDGKFNTPRIKIASWNINGIRAVTKHESAVGYLNDSKFDVICLNELKADQAVFDKENLGAKFGKHYFLYLNFCKCKSGYSGVAIASKVKPISVKCDIGVDKHDKEGRTLTAEFEKFYLVSCYVPNSGQKLERLGYRTKEWDVDFQAYLEGLRKKKPTILCGDLNVSHHEIDLANPSGNKKSAGFTQQERDQFSNYLQKGWVDSFRHLHPKEVKYSFFSARNNCRQENKGWRLDYFIINKEATDAIIVSDINLQVEGSDHVPIECEVDLTKL</sequence>
<feature type="binding site" evidence="6">
    <location>
        <position position="123"/>
    </location>
    <ligand>
        <name>Mg(2+)</name>
        <dbReference type="ChEBI" id="CHEBI:18420"/>
        <label>1</label>
    </ligand>
</feature>
<dbReference type="GO" id="GO:0006284">
    <property type="term" value="P:base-excision repair"/>
    <property type="evidence" value="ECO:0007669"/>
    <property type="project" value="TreeGrafter"/>
</dbReference>
<gene>
    <name evidence="11" type="ORF">PSON_ATCC_30995.1.T0530091</name>
</gene>
<evidence type="ECO:0000256" key="4">
    <source>
        <dbReference type="ARBA" id="ARBA00022842"/>
    </source>
</evidence>
<evidence type="ECO:0000259" key="10">
    <source>
        <dbReference type="Pfam" id="PF03372"/>
    </source>
</evidence>
<reference evidence="11" key="1">
    <citation type="submission" date="2021-01" db="EMBL/GenBank/DDBJ databases">
        <authorList>
            <consortium name="Genoscope - CEA"/>
            <person name="William W."/>
        </authorList>
    </citation>
    <scope>NUCLEOTIDE SEQUENCE</scope>
</reference>
<dbReference type="Proteomes" id="UP000692954">
    <property type="component" value="Unassembled WGS sequence"/>
</dbReference>
<feature type="site" description="Important for catalytic activity" evidence="7">
    <location>
        <position position="311"/>
    </location>
</feature>
<keyword evidence="6" id="KW-0464">Manganese</keyword>
<dbReference type="NCBIfam" id="TIGR00195">
    <property type="entry name" value="exoDNase_III"/>
    <property type="match status" value="1"/>
</dbReference>
<evidence type="ECO:0000256" key="7">
    <source>
        <dbReference type="PIRSR" id="PIRSR604808-3"/>
    </source>
</evidence>
<evidence type="ECO:0000256" key="8">
    <source>
        <dbReference type="RuleBase" id="RU362131"/>
    </source>
</evidence>
<keyword evidence="2 6" id="KW-0479">Metal-binding</keyword>
<dbReference type="EC" id="3.1.11.2" evidence="8"/>
<organism evidence="11 12">
    <name type="scientific">Paramecium sonneborni</name>
    <dbReference type="NCBI Taxonomy" id="65129"/>
    <lineage>
        <taxon>Eukaryota</taxon>
        <taxon>Sar</taxon>
        <taxon>Alveolata</taxon>
        <taxon>Ciliophora</taxon>
        <taxon>Intramacronucleata</taxon>
        <taxon>Oligohymenophorea</taxon>
        <taxon>Peniculida</taxon>
        <taxon>Parameciidae</taxon>
        <taxon>Paramecium</taxon>
    </lineage>
</organism>
<feature type="binding site" evidence="6">
    <location>
        <position position="94"/>
    </location>
    <ligand>
        <name>Mg(2+)</name>
        <dbReference type="ChEBI" id="CHEBI:18420"/>
        <label>1</label>
    </ligand>
</feature>
<dbReference type="PROSITE" id="PS00727">
    <property type="entry name" value="AP_NUCLEASE_F1_2"/>
    <property type="match status" value="1"/>
</dbReference>
<dbReference type="PANTHER" id="PTHR22748:SF6">
    <property type="entry name" value="DNA-(APURINIC OR APYRIMIDINIC SITE) ENDONUCLEASE"/>
    <property type="match status" value="1"/>
</dbReference>
<keyword evidence="8" id="KW-0227">DNA damage</keyword>
<dbReference type="CDD" id="cd09087">
    <property type="entry name" value="Ape1-like_AP-endo"/>
    <property type="match status" value="1"/>
</dbReference>
<evidence type="ECO:0000256" key="1">
    <source>
        <dbReference type="ARBA" id="ARBA00001936"/>
    </source>
</evidence>
<feature type="active site" evidence="5">
    <location>
        <position position="200"/>
    </location>
</feature>
<feature type="compositionally biased region" description="Basic residues" evidence="9">
    <location>
        <begin position="1"/>
        <end position="12"/>
    </location>
</feature>
<feature type="region of interest" description="Disordered" evidence="9">
    <location>
        <begin position="1"/>
        <end position="71"/>
    </location>
</feature>
<keyword evidence="3" id="KW-0378">Hydrolase</keyword>
<dbReference type="PANTHER" id="PTHR22748">
    <property type="entry name" value="AP ENDONUCLEASE"/>
    <property type="match status" value="1"/>
</dbReference>
<dbReference type="OrthoDB" id="498125at2759"/>
<evidence type="ECO:0000256" key="2">
    <source>
        <dbReference type="ARBA" id="ARBA00022723"/>
    </source>
</evidence>
<feature type="active site" description="Proton donor/acceptor" evidence="5">
    <location>
        <position position="240"/>
    </location>
</feature>
<keyword evidence="4 6" id="KW-0460">Magnesium</keyword>
<feature type="binding site" evidence="6">
    <location>
        <position position="242"/>
    </location>
    <ligand>
        <name>Mg(2+)</name>
        <dbReference type="ChEBI" id="CHEBI:18420"/>
        <label>1</label>
    </ligand>
</feature>
<proteinExistence type="inferred from homology"/>
<feature type="domain" description="Endonuclease/exonuclease/phosphatase" evidence="10">
    <location>
        <begin position="91"/>
        <end position="337"/>
    </location>
</feature>
<comment type="cofactor">
    <cofactor evidence="1">
        <name>Mn(2+)</name>
        <dbReference type="ChEBI" id="CHEBI:29035"/>
    </cofactor>
</comment>
<dbReference type="InterPro" id="IPR005135">
    <property type="entry name" value="Endo/exonuclease/phosphatase"/>
</dbReference>
<dbReference type="Pfam" id="PF03372">
    <property type="entry name" value="Exo_endo_phos"/>
    <property type="match status" value="1"/>
</dbReference>
<dbReference type="FunFam" id="3.60.10.10:FF:000130">
    <property type="entry name" value="DNA-(apurinic or apyrimidinic site) lyase"/>
    <property type="match status" value="1"/>
</dbReference>
<keyword evidence="8" id="KW-0234">DNA repair</keyword>
<comment type="cofactor">
    <cofactor evidence="6 8">
        <name>Mg(2+)</name>
        <dbReference type="ChEBI" id="CHEBI:18420"/>
    </cofactor>
    <cofactor evidence="6 8">
        <name>Mn(2+)</name>
        <dbReference type="ChEBI" id="CHEBI:29035"/>
    </cofactor>
    <text evidence="6 8">Probably binds two magnesium or manganese ions per subunit.</text>
</comment>
<feature type="site" description="Transition state stabilizer" evidence="7">
    <location>
        <position position="242"/>
    </location>
</feature>
<feature type="binding site" evidence="6">
    <location>
        <position position="337"/>
    </location>
    <ligand>
        <name>Mg(2+)</name>
        <dbReference type="ChEBI" id="CHEBI:18420"/>
        <label>1</label>
    </ligand>
</feature>
<feature type="binding site" evidence="6">
    <location>
        <position position="240"/>
    </location>
    <ligand>
        <name>Mg(2+)</name>
        <dbReference type="ChEBI" id="CHEBI:18420"/>
        <label>1</label>
    </ligand>
</feature>
<feature type="active site" description="Proton acceptor" evidence="5">
    <location>
        <position position="337"/>
    </location>
</feature>
<dbReference type="AlphaFoldDB" id="A0A8S1NID3"/>
<accession>A0A8S1NID3</accession>
<evidence type="ECO:0000313" key="11">
    <source>
        <dbReference type="EMBL" id="CAD8088775.1"/>
    </source>
</evidence>
<comment type="similarity">
    <text evidence="8">Belongs to the DNA repair enzymes AP/ExoA family.</text>
</comment>
<dbReference type="GO" id="GO:0008311">
    <property type="term" value="F:double-stranded DNA 3'-5' DNA exonuclease activity"/>
    <property type="evidence" value="ECO:0007669"/>
    <property type="project" value="UniProtKB-EC"/>
</dbReference>
<protein>
    <recommendedName>
        <fullName evidence="8">DNA repair nuclease/redox regulator APEX1</fullName>
        <shortName evidence="8">APEN</shortName>
        <shortName evidence="8">REF-1</shortName>
        <ecNumber evidence="8">3.1.11.2</ecNumber>
        <ecNumber evidence="8">3.1.21.-</ecNumber>
    </recommendedName>
    <alternativeName>
        <fullName evidence="8">APEX nuclease</fullName>
    </alternativeName>
    <alternativeName>
        <fullName evidence="8">Apurinic-apyrimidinic endonuclease 1</fullName>
    </alternativeName>
    <alternativeName>
        <fullName evidence="8">Redox factor-1</fullName>
    </alternativeName>
    <component>
        <recommendedName>
            <fullName evidence="8">DNA repair nuclease/redox regulator APEX1, mitochondrial</fullName>
        </recommendedName>
    </component>
</protein>
<dbReference type="EMBL" id="CAJJDN010000053">
    <property type="protein sequence ID" value="CAD8088775.1"/>
    <property type="molecule type" value="Genomic_DNA"/>
</dbReference>
<evidence type="ECO:0000256" key="3">
    <source>
        <dbReference type="ARBA" id="ARBA00022801"/>
    </source>
</evidence>
<evidence type="ECO:0000313" key="12">
    <source>
        <dbReference type="Proteomes" id="UP000692954"/>
    </source>
</evidence>
<dbReference type="InterPro" id="IPR004808">
    <property type="entry name" value="AP_endonuc_1"/>
</dbReference>
<dbReference type="NCBIfam" id="TIGR00633">
    <property type="entry name" value="xth"/>
    <property type="match status" value="1"/>
</dbReference>
<evidence type="ECO:0000256" key="5">
    <source>
        <dbReference type="PIRSR" id="PIRSR604808-1"/>
    </source>
</evidence>
<evidence type="ECO:0000256" key="6">
    <source>
        <dbReference type="PIRSR" id="PIRSR604808-2"/>
    </source>
</evidence>
<dbReference type="GO" id="GO:0003906">
    <property type="term" value="F:DNA-(apurinic or apyrimidinic site) endonuclease activity"/>
    <property type="evidence" value="ECO:0007669"/>
    <property type="project" value="TreeGrafter"/>
</dbReference>
<dbReference type="GO" id="GO:0046872">
    <property type="term" value="F:metal ion binding"/>
    <property type="evidence" value="ECO:0007669"/>
    <property type="project" value="UniProtKB-KW"/>
</dbReference>
<dbReference type="PROSITE" id="PS51435">
    <property type="entry name" value="AP_NUCLEASE_F1_4"/>
    <property type="match status" value="1"/>
</dbReference>
<evidence type="ECO:0000256" key="9">
    <source>
        <dbReference type="SAM" id="MobiDB-lite"/>
    </source>
</evidence>
<dbReference type="GO" id="GO:0008081">
    <property type="term" value="F:phosphoric diester hydrolase activity"/>
    <property type="evidence" value="ECO:0007669"/>
    <property type="project" value="TreeGrafter"/>
</dbReference>
<dbReference type="GO" id="GO:0003677">
    <property type="term" value="F:DNA binding"/>
    <property type="evidence" value="ECO:0007669"/>
    <property type="project" value="InterPro"/>
</dbReference>
<feature type="compositionally biased region" description="Basic and acidic residues" evidence="9">
    <location>
        <begin position="34"/>
        <end position="66"/>
    </location>
</feature>
<feature type="binding site" evidence="6">
    <location>
        <position position="336"/>
    </location>
    <ligand>
        <name>Mg(2+)</name>
        <dbReference type="ChEBI" id="CHEBI:18420"/>
        <label>1</label>
    </ligand>
</feature>
<dbReference type="InterPro" id="IPR020848">
    <property type="entry name" value="AP_endonuclease_F1_CS"/>
</dbReference>
<comment type="caution">
    <text evidence="11">The sequence shown here is derived from an EMBL/GenBank/DDBJ whole genome shotgun (WGS) entry which is preliminary data.</text>
</comment>